<gene>
    <name evidence="3" type="ORF">SAMN05216276_10848</name>
</gene>
<proteinExistence type="predicted"/>
<name>A0A239P320_9ACTN</name>
<protein>
    <recommendedName>
        <fullName evidence="5">Transmembrane protein</fullName>
    </recommendedName>
</protein>
<dbReference type="Proteomes" id="UP000198282">
    <property type="component" value="Unassembled WGS sequence"/>
</dbReference>
<dbReference type="AlphaFoldDB" id="A0A239P320"/>
<feature type="compositionally biased region" description="Low complexity" evidence="1">
    <location>
        <begin position="61"/>
        <end position="71"/>
    </location>
</feature>
<feature type="transmembrane region" description="Helical" evidence="2">
    <location>
        <begin position="6"/>
        <end position="24"/>
    </location>
</feature>
<dbReference type="EMBL" id="FZOD01000084">
    <property type="protein sequence ID" value="SNT61495.1"/>
    <property type="molecule type" value="Genomic_DNA"/>
</dbReference>
<feature type="transmembrane region" description="Helical" evidence="2">
    <location>
        <begin position="138"/>
        <end position="157"/>
    </location>
</feature>
<sequence>MSGSVFLYLAIVVMWLCVLVPMWLRRDKTVMADVHEGAEPYGPDEQAVDEESAAAMADTLSAPMPMPMSSPETTQAEFRSESWSEPESESRPEAETETQSDPRPARTPGGQPTARKSAERRRAMHRRRALQVAKRRRLTFWCTLLLLASVVTAAVQVIPWWGVAPSVVLLGAYLAVLRVSVQIDAEQRRAAVQARVKRAKRARRRAAELIELEAQRPVAEIIDLDAHRDELFDQYAEMPRRAVGD</sequence>
<organism evidence="3 4">
    <name type="scientific">Streptosporangium subroseum</name>
    <dbReference type="NCBI Taxonomy" id="106412"/>
    <lineage>
        <taxon>Bacteria</taxon>
        <taxon>Bacillati</taxon>
        <taxon>Actinomycetota</taxon>
        <taxon>Actinomycetes</taxon>
        <taxon>Streptosporangiales</taxon>
        <taxon>Streptosporangiaceae</taxon>
        <taxon>Streptosporangium</taxon>
    </lineage>
</organism>
<feature type="transmembrane region" description="Helical" evidence="2">
    <location>
        <begin position="163"/>
        <end position="181"/>
    </location>
</feature>
<keyword evidence="2" id="KW-1133">Transmembrane helix</keyword>
<feature type="region of interest" description="Disordered" evidence="1">
    <location>
        <begin position="61"/>
        <end position="126"/>
    </location>
</feature>
<keyword evidence="2" id="KW-0472">Membrane</keyword>
<evidence type="ECO:0000313" key="4">
    <source>
        <dbReference type="Proteomes" id="UP000198282"/>
    </source>
</evidence>
<keyword evidence="2" id="KW-0812">Transmembrane</keyword>
<evidence type="ECO:0000313" key="3">
    <source>
        <dbReference type="EMBL" id="SNT61495.1"/>
    </source>
</evidence>
<evidence type="ECO:0008006" key="5">
    <source>
        <dbReference type="Google" id="ProtNLM"/>
    </source>
</evidence>
<accession>A0A239P320</accession>
<reference evidence="3 4" key="1">
    <citation type="submission" date="2017-06" db="EMBL/GenBank/DDBJ databases">
        <authorList>
            <person name="Kim H.J."/>
            <person name="Triplett B.A."/>
        </authorList>
    </citation>
    <scope>NUCLEOTIDE SEQUENCE [LARGE SCALE GENOMIC DNA]</scope>
    <source>
        <strain evidence="3 4">CGMCC 4.2132</strain>
    </source>
</reference>
<keyword evidence="4" id="KW-1185">Reference proteome</keyword>
<feature type="compositionally biased region" description="Basic and acidic residues" evidence="1">
    <location>
        <begin position="78"/>
        <end position="94"/>
    </location>
</feature>
<dbReference type="RefSeq" id="WP_179282545.1">
    <property type="nucleotide sequence ID" value="NZ_FZOD01000084.1"/>
</dbReference>
<evidence type="ECO:0000256" key="1">
    <source>
        <dbReference type="SAM" id="MobiDB-lite"/>
    </source>
</evidence>
<evidence type="ECO:0000256" key="2">
    <source>
        <dbReference type="SAM" id="Phobius"/>
    </source>
</evidence>